<dbReference type="RefSeq" id="WP_055224772.1">
    <property type="nucleotide sequence ID" value="NZ_CYYW01000016.1"/>
</dbReference>
<proteinExistence type="predicted"/>
<evidence type="ECO:0000256" key="2">
    <source>
        <dbReference type="SAM" id="MobiDB-lite"/>
    </source>
</evidence>
<accession>A0A174EXA4</accession>
<feature type="domain" description="MurNAc-LAA" evidence="4">
    <location>
        <begin position="143"/>
        <end position="338"/>
    </location>
</feature>
<dbReference type="InterPro" id="IPR002508">
    <property type="entry name" value="MurNAc-LAA_cat"/>
</dbReference>
<feature type="compositionally biased region" description="Acidic residues" evidence="2">
    <location>
        <begin position="67"/>
        <end position="84"/>
    </location>
</feature>
<dbReference type="Pfam" id="PF01520">
    <property type="entry name" value="Amidase_3"/>
    <property type="match status" value="1"/>
</dbReference>
<dbReference type="PANTHER" id="PTHR30404:SF0">
    <property type="entry name" value="N-ACETYLMURAMOYL-L-ALANINE AMIDASE AMIC"/>
    <property type="match status" value="1"/>
</dbReference>
<evidence type="ECO:0000259" key="4">
    <source>
        <dbReference type="Pfam" id="PF01520"/>
    </source>
</evidence>
<protein>
    <submittedName>
        <fullName evidence="5">N-acetylmuramoyl-L-alanine amidase</fullName>
    </submittedName>
</protein>
<feature type="compositionally biased region" description="Low complexity" evidence="2">
    <location>
        <begin position="26"/>
        <end position="36"/>
    </location>
</feature>
<evidence type="ECO:0000313" key="6">
    <source>
        <dbReference type="Proteomes" id="UP000095384"/>
    </source>
</evidence>
<dbReference type="EMBL" id="CYYW01000016">
    <property type="protein sequence ID" value="CUO40615.1"/>
    <property type="molecule type" value="Genomic_DNA"/>
</dbReference>
<gene>
    <name evidence="5" type="ORF">ERS852417_02231</name>
</gene>
<dbReference type="SUPFAM" id="SSF53187">
    <property type="entry name" value="Zn-dependent exopeptidases"/>
    <property type="match status" value="1"/>
</dbReference>
<keyword evidence="1" id="KW-0378">Hydrolase</keyword>
<dbReference type="GO" id="GO:0009253">
    <property type="term" value="P:peptidoglycan catabolic process"/>
    <property type="evidence" value="ECO:0007669"/>
    <property type="project" value="InterPro"/>
</dbReference>
<organism evidence="5 6">
    <name type="scientific">Agathobacter rectalis</name>
    <dbReference type="NCBI Taxonomy" id="39491"/>
    <lineage>
        <taxon>Bacteria</taxon>
        <taxon>Bacillati</taxon>
        <taxon>Bacillota</taxon>
        <taxon>Clostridia</taxon>
        <taxon>Lachnospirales</taxon>
        <taxon>Lachnospiraceae</taxon>
        <taxon>Agathobacter</taxon>
    </lineage>
</organism>
<keyword evidence="3" id="KW-0732">Signal</keyword>
<feature type="region of interest" description="Disordered" evidence="2">
    <location>
        <begin position="23"/>
        <end position="93"/>
    </location>
</feature>
<dbReference type="PROSITE" id="PS51257">
    <property type="entry name" value="PROKAR_LIPOPROTEIN"/>
    <property type="match status" value="1"/>
</dbReference>
<dbReference type="Proteomes" id="UP000095384">
    <property type="component" value="Unassembled WGS sequence"/>
</dbReference>
<feature type="signal peptide" evidence="3">
    <location>
        <begin position="1"/>
        <end position="24"/>
    </location>
</feature>
<name>A0A174EXA4_9FIRM</name>
<feature type="compositionally biased region" description="Low complexity" evidence="2">
    <location>
        <begin position="46"/>
        <end position="66"/>
    </location>
</feature>
<reference evidence="5 6" key="1">
    <citation type="submission" date="2015-09" db="EMBL/GenBank/DDBJ databases">
        <authorList>
            <consortium name="Pathogen Informatics"/>
        </authorList>
    </citation>
    <scope>NUCLEOTIDE SEQUENCE [LARGE SCALE GENOMIC DNA]</scope>
    <source>
        <strain evidence="5 6">2789STDY5608860</strain>
    </source>
</reference>
<evidence type="ECO:0000256" key="3">
    <source>
        <dbReference type="SAM" id="SignalP"/>
    </source>
</evidence>
<dbReference type="GO" id="GO:0008745">
    <property type="term" value="F:N-acetylmuramoyl-L-alanine amidase activity"/>
    <property type="evidence" value="ECO:0007669"/>
    <property type="project" value="InterPro"/>
</dbReference>
<dbReference type="CDD" id="cd02696">
    <property type="entry name" value="MurNAc-LAA"/>
    <property type="match status" value="1"/>
</dbReference>
<dbReference type="GO" id="GO:0030288">
    <property type="term" value="C:outer membrane-bounded periplasmic space"/>
    <property type="evidence" value="ECO:0007669"/>
    <property type="project" value="TreeGrafter"/>
</dbReference>
<sequence length="351" mass="37033">MKRFTAILLTGMMIFTLASCGKKAQDTPTEPATETQAAEKVEMPTETEAVTEVGTEAAKDTQQTEAQQEEQQEEQTAEQQDEEQNNSGENNSSYQYVERASYENGESVSLNPSWQYADHSAINSGCAVMYKATANRKNIVVGVNAGHGTSGGTSVKTLCHPDGSAKTTGGTTGAGATKAVAVSGGMSFNDGTPESSVTLRMAQILKDKLLAAGYDVLMVRDGSDVQLDNVARTVICNNTADCHIALHWDGDGLSYDKGCFYISVPGGIKGMEPVASHWQQHDALGASLIEGLRAHGAKINGNGSMAIDLTQTSYSTVPSVDVELGNACSDHSDATLENLADGLVQGVEGYF</sequence>
<dbReference type="AlphaFoldDB" id="A0A174EXA4"/>
<evidence type="ECO:0000313" key="5">
    <source>
        <dbReference type="EMBL" id="CUO40615.1"/>
    </source>
</evidence>
<dbReference type="InterPro" id="IPR050695">
    <property type="entry name" value="N-acetylmuramoyl_amidase_3"/>
</dbReference>
<dbReference type="PANTHER" id="PTHR30404">
    <property type="entry name" value="N-ACETYLMURAMOYL-L-ALANINE AMIDASE"/>
    <property type="match status" value="1"/>
</dbReference>
<feature type="chain" id="PRO_5038850687" evidence="3">
    <location>
        <begin position="25"/>
        <end position="351"/>
    </location>
</feature>
<evidence type="ECO:0000256" key="1">
    <source>
        <dbReference type="ARBA" id="ARBA00022801"/>
    </source>
</evidence>
<dbReference type="Gene3D" id="3.40.630.40">
    <property type="entry name" value="Zn-dependent exopeptidases"/>
    <property type="match status" value="1"/>
</dbReference>